<proteinExistence type="predicted"/>
<evidence type="ECO:0000256" key="2">
    <source>
        <dbReference type="SAM" id="Phobius"/>
    </source>
</evidence>
<comment type="caution">
    <text evidence="3">The sequence shown here is derived from an EMBL/GenBank/DDBJ whole genome shotgun (WGS) entry which is preliminary data.</text>
</comment>
<feature type="transmembrane region" description="Helical" evidence="2">
    <location>
        <begin position="80"/>
        <end position="110"/>
    </location>
</feature>
<protein>
    <submittedName>
        <fullName evidence="3">Uncharacterized protein</fullName>
    </submittedName>
</protein>
<keyword evidence="2" id="KW-1133">Transmembrane helix</keyword>
<feature type="compositionally biased region" description="Acidic residues" evidence="1">
    <location>
        <begin position="405"/>
        <end position="417"/>
    </location>
</feature>
<feature type="transmembrane region" description="Helical" evidence="2">
    <location>
        <begin position="275"/>
        <end position="299"/>
    </location>
</feature>
<sequence length="481" mass="51768">MHAIDDLSDALETTRGFLTPVRLGLWLRLAVVVVFVSSLGLGVGPSVFGSDFAVLFEEPTVEQPPEVEDEVWEEVPVEELLAAALLVAAVAFVAWLCYALVAGIMEFVFLESLRSTEIRVRRYFGRNLGRGVRLFLFRLGVLIIFAALGALPGAVAAVGDGSITDLSTGLLALYSLYGFGLYLAYSAVRRFTSEFVAPIMLLEERGVLASWRRFWGTLTANLAEYTVYLLLVWFLSIAVTITAWVVVGIGLFALAIAFGFVVVLLLVVGGPLGAVVALPIALFGIACGILFMGLVWAPIATYFQYYALLLLGDTNGDLDLLPDQRAAVRAAGAGGGGMGRGSWDDADWSASNWDGSGWGGTDGWDDDTDPWADPGDPDDARPADESWRGSEVERRDSSDWNADPDPWDDAVDGDETEPWDRADDGGFWGGSSGDESTRDDGDRGDDRSTDSGRDDDGRGGDPDAADDRDTGGDDADDERTW</sequence>
<feature type="transmembrane region" description="Helical" evidence="2">
    <location>
        <begin position="166"/>
        <end position="185"/>
    </location>
</feature>
<dbReference type="Pfam" id="PF24400">
    <property type="entry name" value="DUF7544"/>
    <property type="match status" value="1"/>
</dbReference>
<gene>
    <name evidence="3" type="ORF">C493_04428</name>
</gene>
<feature type="transmembrane region" description="Helical" evidence="2">
    <location>
        <begin position="25"/>
        <end position="48"/>
    </location>
</feature>
<dbReference type="Proteomes" id="UP000011602">
    <property type="component" value="Unassembled WGS sequence"/>
</dbReference>
<feature type="compositionally biased region" description="Acidic residues" evidence="1">
    <location>
        <begin position="472"/>
        <end position="481"/>
    </location>
</feature>
<feature type="transmembrane region" description="Helical" evidence="2">
    <location>
        <begin position="131"/>
        <end position="154"/>
    </location>
</feature>
<dbReference type="STRING" id="1227499.C493_04428"/>
<evidence type="ECO:0000256" key="1">
    <source>
        <dbReference type="SAM" id="MobiDB-lite"/>
    </source>
</evidence>
<evidence type="ECO:0000313" key="3">
    <source>
        <dbReference type="EMBL" id="ELY59987.1"/>
    </source>
</evidence>
<feature type="compositionally biased region" description="Basic and acidic residues" evidence="1">
    <location>
        <begin position="378"/>
        <end position="398"/>
    </location>
</feature>
<feature type="region of interest" description="Disordered" evidence="1">
    <location>
        <begin position="332"/>
        <end position="481"/>
    </location>
</feature>
<name>L9XEE3_9EURY</name>
<feature type="transmembrane region" description="Helical" evidence="2">
    <location>
        <begin position="241"/>
        <end position="268"/>
    </location>
</feature>
<dbReference type="AlphaFoldDB" id="L9XEE3"/>
<keyword evidence="2" id="KW-0812">Transmembrane</keyword>
<dbReference type="OrthoDB" id="137652at2157"/>
<dbReference type="InterPro" id="IPR055966">
    <property type="entry name" value="DUF7544"/>
</dbReference>
<evidence type="ECO:0000313" key="4">
    <source>
        <dbReference type="Proteomes" id="UP000011602"/>
    </source>
</evidence>
<keyword evidence="4" id="KW-1185">Reference proteome</keyword>
<feature type="compositionally biased region" description="Basic and acidic residues" evidence="1">
    <location>
        <begin position="435"/>
        <end position="471"/>
    </location>
</feature>
<keyword evidence="2" id="KW-0472">Membrane</keyword>
<reference evidence="3 4" key="1">
    <citation type="journal article" date="2014" name="PLoS Genet.">
        <title>Phylogenetically driven sequencing of extremely halophilic archaea reveals strategies for static and dynamic osmo-response.</title>
        <authorList>
            <person name="Becker E.A."/>
            <person name="Seitzer P.M."/>
            <person name="Tritt A."/>
            <person name="Larsen D."/>
            <person name="Krusor M."/>
            <person name="Yao A.I."/>
            <person name="Wu D."/>
            <person name="Madern D."/>
            <person name="Eisen J.A."/>
            <person name="Darling A.E."/>
            <person name="Facciotti M.T."/>
        </authorList>
    </citation>
    <scope>NUCLEOTIDE SEQUENCE [LARGE SCALE GENOMIC DNA]</scope>
    <source>
        <strain evidence="3 4">JCM 12255</strain>
    </source>
</reference>
<dbReference type="RefSeq" id="WP_007258193.1">
    <property type="nucleotide sequence ID" value="NZ_AOHZ01000019.1"/>
</dbReference>
<accession>L9XEE3</accession>
<organism evidence="3 4">
    <name type="scientific">Natronolimnohabitans innermongolicus JCM 12255</name>
    <dbReference type="NCBI Taxonomy" id="1227499"/>
    <lineage>
        <taxon>Archaea</taxon>
        <taxon>Methanobacteriati</taxon>
        <taxon>Methanobacteriota</taxon>
        <taxon>Stenosarchaea group</taxon>
        <taxon>Halobacteria</taxon>
        <taxon>Halobacteriales</taxon>
        <taxon>Natrialbaceae</taxon>
        <taxon>Natronolimnohabitans</taxon>
    </lineage>
</organism>
<dbReference type="eggNOG" id="arCOG04706">
    <property type="taxonomic scope" value="Archaea"/>
</dbReference>
<dbReference type="EMBL" id="AOHZ01000019">
    <property type="protein sequence ID" value="ELY59987.1"/>
    <property type="molecule type" value="Genomic_DNA"/>
</dbReference>